<dbReference type="InterPro" id="IPR003593">
    <property type="entry name" value="AAA+_ATPase"/>
</dbReference>
<dbReference type="AlphaFoldDB" id="A0A2U1ARP1"/>
<keyword evidence="1" id="KW-0813">Transport</keyword>
<dbReference type="InterPro" id="IPR027417">
    <property type="entry name" value="P-loop_NTPase"/>
</dbReference>
<feature type="compositionally biased region" description="Polar residues" evidence="4">
    <location>
        <begin position="299"/>
        <end position="309"/>
    </location>
</feature>
<dbReference type="Proteomes" id="UP000245466">
    <property type="component" value="Unassembled WGS sequence"/>
</dbReference>
<dbReference type="Gene3D" id="3.40.50.300">
    <property type="entry name" value="P-loop containing nucleotide triphosphate hydrolases"/>
    <property type="match status" value="1"/>
</dbReference>
<dbReference type="SUPFAM" id="SSF52540">
    <property type="entry name" value="P-loop containing nucleoside triphosphate hydrolases"/>
    <property type="match status" value="1"/>
</dbReference>
<dbReference type="InterPro" id="IPR003439">
    <property type="entry name" value="ABC_transporter-like_ATP-bd"/>
</dbReference>
<proteinExistence type="predicted"/>
<dbReference type="PROSITE" id="PS00211">
    <property type="entry name" value="ABC_TRANSPORTER_1"/>
    <property type="match status" value="1"/>
</dbReference>
<sequence>MIEIHNIHKAFGDKKVLDGVSGVFETGKTNLLLGASGTGKSVLLKCIVGLIKPDLGSVTFDGTYFTNNKLDIRQEIRRKIGMLFQGSALFDSMTVEQNVEFPLKMLTDMSKEERKERVDFCLKRVGLEGANKKMPSEISGGMKKRVGIARAIAPNCTYLFCDEPNSGLDPQTALKIDELIKEITEEYNITTIIVTHDMNSVIEIGDKIFFLYEGKKLWEGTRDEIMDTDIKELNDFIFANRLMRDAKKVEEEEREEERVEEEERQHNLHPDSQSNEKAPSEETVETQDKPQPENPEGPTATTQTGKNQV</sequence>
<reference evidence="6 7" key="1">
    <citation type="submission" date="2018-04" db="EMBL/GenBank/DDBJ databases">
        <title>Genomic Encyclopedia of Type Strains, Phase IV (KMG-IV): sequencing the most valuable type-strain genomes for metagenomic binning, comparative biology and taxonomic classification.</title>
        <authorList>
            <person name="Goeker M."/>
        </authorList>
    </citation>
    <scope>NUCLEOTIDE SEQUENCE [LARGE SCALE GENOMIC DNA]</scope>
    <source>
        <strain evidence="6 7">DSM 100231</strain>
    </source>
</reference>
<keyword evidence="7" id="KW-1185">Reference proteome</keyword>
<evidence type="ECO:0000256" key="3">
    <source>
        <dbReference type="ARBA" id="ARBA00022840"/>
    </source>
</evidence>
<dbReference type="PANTHER" id="PTHR43023:SF6">
    <property type="entry name" value="INTERMEMBRANE PHOSPHOLIPID TRANSPORT SYSTEM ATP-BINDING PROTEIN MLAF"/>
    <property type="match status" value="1"/>
</dbReference>
<dbReference type="PROSITE" id="PS50893">
    <property type="entry name" value="ABC_TRANSPORTER_2"/>
    <property type="match status" value="1"/>
</dbReference>
<evidence type="ECO:0000256" key="1">
    <source>
        <dbReference type="ARBA" id="ARBA00022448"/>
    </source>
</evidence>
<evidence type="ECO:0000313" key="7">
    <source>
        <dbReference type="Proteomes" id="UP000245466"/>
    </source>
</evidence>
<accession>A0A2U1ARP1</accession>
<evidence type="ECO:0000256" key="2">
    <source>
        <dbReference type="ARBA" id="ARBA00022741"/>
    </source>
</evidence>
<dbReference type="EMBL" id="QEKI01000013">
    <property type="protein sequence ID" value="PVY39099.1"/>
    <property type="molecule type" value="Genomic_DNA"/>
</dbReference>
<feature type="region of interest" description="Disordered" evidence="4">
    <location>
        <begin position="249"/>
        <end position="309"/>
    </location>
</feature>
<evidence type="ECO:0000259" key="5">
    <source>
        <dbReference type="PROSITE" id="PS50893"/>
    </source>
</evidence>
<protein>
    <submittedName>
        <fullName evidence="6">Phospholipid/cholesterol/gamma-HCH transport system ATP-binding protein</fullName>
    </submittedName>
</protein>
<dbReference type="Pfam" id="PF00005">
    <property type="entry name" value="ABC_tran"/>
    <property type="match status" value="1"/>
</dbReference>
<name>A0A2U1ARP1_9BACT</name>
<dbReference type="PANTHER" id="PTHR43023">
    <property type="entry name" value="PROTEIN TRIGALACTOSYLDIACYLGLYCEROL 3, CHLOROPLASTIC"/>
    <property type="match status" value="1"/>
</dbReference>
<dbReference type="GO" id="GO:0016887">
    <property type="term" value="F:ATP hydrolysis activity"/>
    <property type="evidence" value="ECO:0007669"/>
    <property type="project" value="InterPro"/>
</dbReference>
<feature type="domain" description="ABC transporter" evidence="5">
    <location>
        <begin position="2"/>
        <end position="238"/>
    </location>
</feature>
<comment type="caution">
    <text evidence="6">The sequence shown here is derived from an EMBL/GenBank/DDBJ whole genome shotgun (WGS) entry which is preliminary data.</text>
</comment>
<dbReference type="GO" id="GO:0005524">
    <property type="term" value="F:ATP binding"/>
    <property type="evidence" value="ECO:0007669"/>
    <property type="project" value="UniProtKB-KW"/>
</dbReference>
<evidence type="ECO:0000313" key="6">
    <source>
        <dbReference type="EMBL" id="PVY39099.1"/>
    </source>
</evidence>
<keyword evidence="2" id="KW-0547">Nucleotide-binding</keyword>
<gene>
    <name evidence="6" type="ORF">C8E01_11387</name>
</gene>
<evidence type="ECO:0000256" key="4">
    <source>
        <dbReference type="SAM" id="MobiDB-lite"/>
    </source>
</evidence>
<keyword evidence="3 6" id="KW-0067">ATP-binding</keyword>
<dbReference type="InterPro" id="IPR017871">
    <property type="entry name" value="ABC_transporter-like_CS"/>
</dbReference>
<dbReference type="SMART" id="SM00382">
    <property type="entry name" value="AAA"/>
    <property type="match status" value="1"/>
</dbReference>
<organism evidence="6 7">
    <name type="scientific">Pontibacter virosus</name>
    <dbReference type="NCBI Taxonomy" id="1765052"/>
    <lineage>
        <taxon>Bacteria</taxon>
        <taxon>Pseudomonadati</taxon>
        <taxon>Bacteroidota</taxon>
        <taxon>Cytophagia</taxon>
        <taxon>Cytophagales</taxon>
        <taxon>Hymenobacteraceae</taxon>
        <taxon>Pontibacter</taxon>
    </lineage>
</organism>